<proteinExistence type="predicted"/>
<name>A0AA39LQV1_9BILA</name>
<protein>
    <submittedName>
        <fullName evidence="2">Uncharacterized protein</fullName>
    </submittedName>
</protein>
<feature type="compositionally biased region" description="Basic and acidic residues" evidence="1">
    <location>
        <begin position="17"/>
        <end position="26"/>
    </location>
</feature>
<evidence type="ECO:0000313" key="2">
    <source>
        <dbReference type="EMBL" id="KAK0406322.1"/>
    </source>
</evidence>
<accession>A0AA39LQV1</accession>
<organism evidence="2 3">
    <name type="scientific">Steinernema hermaphroditum</name>
    <dbReference type="NCBI Taxonomy" id="289476"/>
    <lineage>
        <taxon>Eukaryota</taxon>
        <taxon>Metazoa</taxon>
        <taxon>Ecdysozoa</taxon>
        <taxon>Nematoda</taxon>
        <taxon>Chromadorea</taxon>
        <taxon>Rhabditida</taxon>
        <taxon>Tylenchina</taxon>
        <taxon>Panagrolaimomorpha</taxon>
        <taxon>Strongyloidoidea</taxon>
        <taxon>Steinernematidae</taxon>
        <taxon>Steinernema</taxon>
    </lineage>
</organism>
<feature type="region of interest" description="Disordered" evidence="1">
    <location>
        <begin position="1"/>
        <end position="26"/>
    </location>
</feature>
<feature type="compositionally biased region" description="Basic residues" evidence="1">
    <location>
        <begin position="1"/>
        <end position="13"/>
    </location>
</feature>
<comment type="caution">
    <text evidence="2">The sequence shown here is derived from an EMBL/GenBank/DDBJ whole genome shotgun (WGS) entry which is preliminary data.</text>
</comment>
<evidence type="ECO:0000256" key="1">
    <source>
        <dbReference type="SAM" id="MobiDB-lite"/>
    </source>
</evidence>
<dbReference type="EMBL" id="JAUCMV010000004">
    <property type="protein sequence ID" value="KAK0406322.1"/>
    <property type="molecule type" value="Genomic_DNA"/>
</dbReference>
<reference evidence="2" key="1">
    <citation type="submission" date="2023-06" db="EMBL/GenBank/DDBJ databases">
        <title>Genomic analysis of the entomopathogenic nematode Steinernema hermaphroditum.</title>
        <authorList>
            <person name="Schwarz E.M."/>
            <person name="Heppert J.K."/>
            <person name="Baniya A."/>
            <person name="Schwartz H.T."/>
            <person name="Tan C.-H."/>
            <person name="Antoshechkin I."/>
            <person name="Sternberg P.W."/>
            <person name="Goodrich-Blair H."/>
            <person name="Dillman A.R."/>
        </authorList>
    </citation>
    <scope>NUCLEOTIDE SEQUENCE</scope>
    <source>
        <strain evidence="2">PS9179</strain>
        <tissue evidence="2">Whole animal</tissue>
    </source>
</reference>
<gene>
    <name evidence="2" type="ORF">QR680_018503</name>
</gene>
<keyword evidence="3" id="KW-1185">Reference proteome</keyword>
<sequence>MENCGSRKRKALTSRHPNVEKPADEPELRRTAFTKTRTVVDHNFNIDGDVSGVDGQIDIETNVVDVKEEPSDAHLQRVEARHIDIVAANPITIHTDDLMDIMGRVTFAPADYRTATAAAIVNLNFLNIRSSNFVHFFLTCIPRGIRHLRLEGNLNFPIAVTHQLKILLLNRLLENLVIRNCVRIDDQLVVPPNILDIIISNYSEFGHIVLLGERGLDQEAVWNFILSLVQNENPLKFRSAAISFEGSHEEMAARIAHIRENFEPVIARPKPSWADKPRKGGLQKAENPRAVLRNRHGIVRIGLTMNYIQIKCD</sequence>
<evidence type="ECO:0000313" key="3">
    <source>
        <dbReference type="Proteomes" id="UP001175271"/>
    </source>
</evidence>
<dbReference type="Proteomes" id="UP001175271">
    <property type="component" value="Unassembled WGS sequence"/>
</dbReference>
<dbReference type="AlphaFoldDB" id="A0AA39LQV1"/>